<dbReference type="EMBL" id="CM023489">
    <property type="protein sequence ID" value="KAH6922763.1"/>
    <property type="molecule type" value="Genomic_DNA"/>
</dbReference>
<comment type="caution">
    <text evidence="1">The sequence shown here is derived from an EMBL/GenBank/DDBJ whole genome shotgun (WGS) entry which is preliminary data.</text>
</comment>
<name>A0ACB7RK02_HYAAI</name>
<protein>
    <submittedName>
        <fullName evidence="1">Uncharacterized protein</fullName>
    </submittedName>
</protein>
<evidence type="ECO:0000313" key="1">
    <source>
        <dbReference type="EMBL" id="KAH6922763.1"/>
    </source>
</evidence>
<reference evidence="1" key="1">
    <citation type="submission" date="2020-05" db="EMBL/GenBank/DDBJ databases">
        <title>Large-scale comparative analyses of tick genomes elucidate their genetic diversity and vector capacities.</title>
        <authorList>
            <person name="Jia N."/>
            <person name="Wang J."/>
            <person name="Shi W."/>
            <person name="Du L."/>
            <person name="Sun Y."/>
            <person name="Zhan W."/>
            <person name="Jiang J."/>
            <person name="Wang Q."/>
            <person name="Zhang B."/>
            <person name="Ji P."/>
            <person name="Sakyi L.B."/>
            <person name="Cui X."/>
            <person name="Yuan T."/>
            <person name="Jiang B."/>
            <person name="Yang W."/>
            <person name="Lam T.T.-Y."/>
            <person name="Chang Q."/>
            <person name="Ding S."/>
            <person name="Wang X."/>
            <person name="Zhu J."/>
            <person name="Ruan X."/>
            <person name="Zhao L."/>
            <person name="Wei J."/>
            <person name="Que T."/>
            <person name="Du C."/>
            <person name="Cheng J."/>
            <person name="Dai P."/>
            <person name="Han X."/>
            <person name="Huang E."/>
            <person name="Gao Y."/>
            <person name="Liu J."/>
            <person name="Shao H."/>
            <person name="Ye R."/>
            <person name="Li L."/>
            <person name="Wei W."/>
            <person name="Wang X."/>
            <person name="Wang C."/>
            <person name="Yang T."/>
            <person name="Huo Q."/>
            <person name="Li W."/>
            <person name="Guo W."/>
            <person name="Chen H."/>
            <person name="Zhou L."/>
            <person name="Ni X."/>
            <person name="Tian J."/>
            <person name="Zhou Y."/>
            <person name="Sheng Y."/>
            <person name="Liu T."/>
            <person name="Pan Y."/>
            <person name="Xia L."/>
            <person name="Li J."/>
            <person name="Zhao F."/>
            <person name="Cao W."/>
        </authorList>
    </citation>
    <scope>NUCLEOTIDE SEQUENCE</scope>
    <source>
        <strain evidence="1">Hyas-2018</strain>
    </source>
</reference>
<sequence length="109" mass="11889">MSLPEAKAFAKMAEEATTTESRRPTFRGFREEQLFFLVSCFMECGIAYDPGPSFAESNLQRGLAYSSGVQACLQVQAAPPTDEQLHVARANVDDPPCSNVVQQFPTAPS</sequence>
<keyword evidence="2" id="KW-1185">Reference proteome</keyword>
<accession>A0ACB7RK02</accession>
<organism evidence="1 2">
    <name type="scientific">Hyalomma asiaticum</name>
    <name type="common">Tick</name>
    <dbReference type="NCBI Taxonomy" id="266040"/>
    <lineage>
        <taxon>Eukaryota</taxon>
        <taxon>Metazoa</taxon>
        <taxon>Ecdysozoa</taxon>
        <taxon>Arthropoda</taxon>
        <taxon>Chelicerata</taxon>
        <taxon>Arachnida</taxon>
        <taxon>Acari</taxon>
        <taxon>Parasitiformes</taxon>
        <taxon>Ixodida</taxon>
        <taxon>Ixodoidea</taxon>
        <taxon>Ixodidae</taxon>
        <taxon>Hyalomminae</taxon>
        <taxon>Hyalomma</taxon>
    </lineage>
</organism>
<dbReference type="Proteomes" id="UP000821845">
    <property type="component" value="Chromosome 9"/>
</dbReference>
<gene>
    <name evidence="1" type="ORF">HPB50_018896</name>
</gene>
<evidence type="ECO:0000313" key="2">
    <source>
        <dbReference type="Proteomes" id="UP000821845"/>
    </source>
</evidence>
<proteinExistence type="predicted"/>